<name>A0A1S2Y3I5_CICAR</name>
<dbReference type="OrthoDB" id="60033at2759"/>
<reference evidence="17" key="2">
    <citation type="submission" date="2025-08" db="UniProtKB">
        <authorList>
            <consortium name="RefSeq"/>
        </authorList>
    </citation>
    <scope>IDENTIFICATION</scope>
    <source>
        <tissue evidence="17">Etiolated seedlings</tissue>
    </source>
</reference>
<dbReference type="SUPFAM" id="SSF52172">
    <property type="entry name" value="CheY-like"/>
    <property type="match status" value="1"/>
</dbReference>
<dbReference type="InterPro" id="IPR009057">
    <property type="entry name" value="Homeodomain-like_sf"/>
</dbReference>
<evidence type="ECO:0000256" key="3">
    <source>
        <dbReference type="ARBA" id="ARBA00022553"/>
    </source>
</evidence>
<feature type="domain" description="Response regulatory" evidence="14">
    <location>
        <begin position="22"/>
        <end position="137"/>
    </location>
</feature>
<dbReference type="CDD" id="cd17584">
    <property type="entry name" value="REC_typeB_ARR-like"/>
    <property type="match status" value="1"/>
</dbReference>
<comment type="caution">
    <text evidence="12">Lacks conserved residue(s) required for the propagation of feature annotation.</text>
</comment>
<feature type="region of interest" description="Disordered" evidence="13">
    <location>
        <begin position="143"/>
        <end position="204"/>
    </location>
</feature>
<protein>
    <recommendedName>
        <fullName evidence="11">Two-component response regulator</fullName>
    </recommendedName>
</protein>
<comment type="subcellular location">
    <subcellularLocation>
        <location evidence="1 11">Nucleus</location>
    </subcellularLocation>
</comment>
<dbReference type="SUPFAM" id="SSF46689">
    <property type="entry name" value="Homeodomain-like"/>
    <property type="match status" value="1"/>
</dbReference>
<dbReference type="PANTHER" id="PTHR43874">
    <property type="entry name" value="TWO-COMPONENT RESPONSE REGULATOR"/>
    <property type="match status" value="1"/>
</dbReference>
<comment type="similarity">
    <text evidence="2">Belongs to the ARR family. Type-B subfamily.</text>
</comment>
<keyword evidence="6 11" id="KW-0805">Transcription regulation</keyword>
<keyword evidence="9 11" id="KW-0804">Transcription</keyword>
<dbReference type="RefSeq" id="XP_004498785.1">
    <property type="nucleotide sequence ID" value="XM_004498728.3"/>
</dbReference>
<evidence type="ECO:0000256" key="6">
    <source>
        <dbReference type="ARBA" id="ARBA00023015"/>
    </source>
</evidence>
<evidence type="ECO:0000256" key="12">
    <source>
        <dbReference type="PROSITE-ProRule" id="PRU00169"/>
    </source>
</evidence>
<dbReference type="InterPro" id="IPR006447">
    <property type="entry name" value="Myb_dom_plants"/>
</dbReference>
<dbReference type="FunFam" id="1.10.10.60:FF:000007">
    <property type="entry name" value="Two-component response regulator"/>
    <property type="match status" value="1"/>
</dbReference>
<keyword evidence="16" id="KW-1185">Reference proteome</keyword>
<dbReference type="Pfam" id="PF00249">
    <property type="entry name" value="Myb_DNA-binding"/>
    <property type="match status" value="1"/>
</dbReference>
<dbReference type="PANTHER" id="PTHR43874:SF210">
    <property type="entry name" value="TWO-COMPONENT RESPONSE REGULATOR"/>
    <property type="match status" value="1"/>
</dbReference>
<evidence type="ECO:0000259" key="15">
    <source>
        <dbReference type="PROSITE" id="PS51294"/>
    </source>
</evidence>
<dbReference type="GO" id="GO:0003677">
    <property type="term" value="F:DNA binding"/>
    <property type="evidence" value="ECO:0007669"/>
    <property type="project" value="UniProtKB-KW"/>
</dbReference>
<dbReference type="InterPro" id="IPR001789">
    <property type="entry name" value="Sig_transdc_resp-reg_receiver"/>
</dbReference>
<feature type="compositionally biased region" description="Acidic residues" evidence="13">
    <location>
        <begin position="182"/>
        <end position="196"/>
    </location>
</feature>
<proteinExistence type="inferred from homology"/>
<evidence type="ECO:0000256" key="9">
    <source>
        <dbReference type="ARBA" id="ARBA00023163"/>
    </source>
</evidence>
<dbReference type="InterPro" id="IPR045279">
    <property type="entry name" value="ARR-like"/>
</dbReference>
<comment type="function">
    <text evidence="11">Transcriptional activator that binds specific DNA sequence.</text>
</comment>
<dbReference type="InterPro" id="IPR017053">
    <property type="entry name" value="Response_reg_B-typ_pln"/>
</dbReference>
<evidence type="ECO:0000313" key="17">
    <source>
        <dbReference type="RefSeq" id="XP_004498785.1"/>
    </source>
</evidence>
<dbReference type="GeneID" id="101500109"/>
<evidence type="ECO:0000256" key="11">
    <source>
        <dbReference type="PIRNR" id="PIRNR036392"/>
    </source>
</evidence>
<evidence type="ECO:0000256" key="10">
    <source>
        <dbReference type="ARBA" id="ARBA00023242"/>
    </source>
</evidence>
<dbReference type="GO" id="GO:0003700">
    <property type="term" value="F:DNA-binding transcription factor activity"/>
    <property type="evidence" value="ECO:0007669"/>
    <property type="project" value="UniProtKB-UniRule"/>
</dbReference>
<evidence type="ECO:0000256" key="1">
    <source>
        <dbReference type="ARBA" id="ARBA00004123"/>
    </source>
</evidence>
<dbReference type="PIRSF" id="PIRSF036392">
    <property type="entry name" value="RR_ARR_type-B"/>
    <property type="match status" value="1"/>
</dbReference>
<dbReference type="PaxDb" id="3827-XP_004498785.1"/>
<evidence type="ECO:0000256" key="13">
    <source>
        <dbReference type="SAM" id="MobiDB-lite"/>
    </source>
</evidence>
<feature type="compositionally biased region" description="Polar residues" evidence="13">
    <location>
        <begin position="144"/>
        <end position="172"/>
    </location>
</feature>
<feature type="domain" description="HTH myb-type" evidence="15">
    <location>
        <begin position="199"/>
        <end position="258"/>
    </location>
</feature>
<dbReference type="PROSITE" id="PS50110">
    <property type="entry name" value="RESPONSE_REGULATORY"/>
    <property type="match status" value="1"/>
</dbReference>
<keyword evidence="4" id="KW-0932">Cytokinin signaling pathway</keyword>
<evidence type="ECO:0000256" key="7">
    <source>
        <dbReference type="ARBA" id="ARBA00023125"/>
    </source>
</evidence>
<keyword evidence="3" id="KW-0597">Phosphoprotein</keyword>
<evidence type="ECO:0000256" key="8">
    <source>
        <dbReference type="ARBA" id="ARBA00023159"/>
    </source>
</evidence>
<dbReference type="InterPro" id="IPR011006">
    <property type="entry name" value="CheY-like_superfamily"/>
</dbReference>
<keyword evidence="10 11" id="KW-0539">Nucleus</keyword>
<dbReference type="KEGG" id="cam:101500109"/>
<dbReference type="NCBIfam" id="TIGR01557">
    <property type="entry name" value="myb_SHAQKYF"/>
    <property type="match status" value="1"/>
</dbReference>
<accession>A0A1S2Y3I5</accession>
<dbReference type="STRING" id="3827.A0A1S2Y3I5"/>
<dbReference type="InterPro" id="IPR017930">
    <property type="entry name" value="Myb_dom"/>
</dbReference>
<evidence type="ECO:0000256" key="4">
    <source>
        <dbReference type="ARBA" id="ARBA00022864"/>
    </source>
</evidence>
<dbReference type="GO" id="GO:0009736">
    <property type="term" value="P:cytokinin-activated signaling pathway"/>
    <property type="evidence" value="ECO:0007669"/>
    <property type="project" value="UniProtKB-KW"/>
</dbReference>
<dbReference type="SMART" id="SM00448">
    <property type="entry name" value="REC"/>
    <property type="match status" value="1"/>
</dbReference>
<dbReference type="eggNOG" id="KOG1601">
    <property type="taxonomic scope" value="Eukaryota"/>
</dbReference>
<evidence type="ECO:0000256" key="5">
    <source>
        <dbReference type="ARBA" id="ARBA00023012"/>
    </source>
</evidence>
<dbReference type="Gene3D" id="3.40.50.2300">
    <property type="match status" value="1"/>
</dbReference>
<evidence type="ECO:0000259" key="14">
    <source>
        <dbReference type="PROSITE" id="PS50110"/>
    </source>
</evidence>
<keyword evidence="8 11" id="KW-0010">Activator</keyword>
<dbReference type="AlphaFoldDB" id="A0A1S2Y3I5"/>
<keyword evidence="7 11" id="KW-0238">DNA-binding</keyword>
<dbReference type="GO" id="GO:0005634">
    <property type="term" value="C:nucleus"/>
    <property type="evidence" value="ECO:0007669"/>
    <property type="project" value="UniProtKB-SubCell"/>
</dbReference>
<dbReference type="InterPro" id="IPR001005">
    <property type="entry name" value="SANT/Myb"/>
</dbReference>
<dbReference type="Gene3D" id="1.10.10.60">
    <property type="entry name" value="Homeodomain-like"/>
    <property type="match status" value="1"/>
</dbReference>
<dbReference type="Pfam" id="PF00072">
    <property type="entry name" value="Response_reg"/>
    <property type="match status" value="1"/>
</dbReference>
<dbReference type="GO" id="GO:0000160">
    <property type="term" value="P:phosphorelay signal transduction system"/>
    <property type="evidence" value="ECO:0007669"/>
    <property type="project" value="UniProtKB-KW"/>
</dbReference>
<evidence type="ECO:0000313" key="16">
    <source>
        <dbReference type="Proteomes" id="UP000087171"/>
    </source>
</evidence>
<dbReference type="Proteomes" id="UP000087171">
    <property type="component" value="Chromosome Ca4"/>
</dbReference>
<evidence type="ECO:0000256" key="2">
    <source>
        <dbReference type="ARBA" id="ARBA00006015"/>
    </source>
</evidence>
<gene>
    <name evidence="17" type="primary">LOC101500109</name>
</gene>
<keyword evidence="5 11" id="KW-0902">Two-component regulatory system</keyword>
<reference evidence="16" key="1">
    <citation type="journal article" date="2013" name="Nat. Biotechnol.">
        <title>Draft genome sequence of chickpea (Cicer arietinum) provides a resource for trait improvement.</title>
        <authorList>
            <person name="Varshney R.K."/>
            <person name="Song C."/>
            <person name="Saxena R.K."/>
            <person name="Azam S."/>
            <person name="Yu S."/>
            <person name="Sharpe A.G."/>
            <person name="Cannon S."/>
            <person name="Baek J."/>
            <person name="Rosen B.D."/>
            <person name="Tar'an B."/>
            <person name="Millan T."/>
            <person name="Zhang X."/>
            <person name="Ramsay L.D."/>
            <person name="Iwata A."/>
            <person name="Wang Y."/>
            <person name="Nelson W."/>
            <person name="Farmer A.D."/>
            <person name="Gaur P.M."/>
            <person name="Soderlund C."/>
            <person name="Penmetsa R.V."/>
            <person name="Xu C."/>
            <person name="Bharti A.K."/>
            <person name="He W."/>
            <person name="Winter P."/>
            <person name="Zhao S."/>
            <person name="Hane J.K."/>
            <person name="Carrasquilla-Garcia N."/>
            <person name="Condie J.A."/>
            <person name="Upadhyaya H.D."/>
            <person name="Luo M.C."/>
            <person name="Thudi M."/>
            <person name="Gowda C.L."/>
            <person name="Singh N.P."/>
            <person name="Lichtenzveig J."/>
            <person name="Gali K.K."/>
            <person name="Rubio J."/>
            <person name="Nadarajan N."/>
            <person name="Dolezel J."/>
            <person name="Bansal K.C."/>
            <person name="Xu X."/>
            <person name="Edwards D."/>
            <person name="Zhang G."/>
            <person name="Kahl G."/>
            <person name="Gil J."/>
            <person name="Singh K.B."/>
            <person name="Datta S.K."/>
            <person name="Jackson S.A."/>
            <person name="Wang J."/>
            <person name="Cook D.R."/>
        </authorList>
    </citation>
    <scope>NUCLEOTIDE SEQUENCE [LARGE SCALE GENOMIC DNA]</scope>
    <source>
        <strain evidence="16">cv. CDC Frontier</strain>
    </source>
</reference>
<dbReference type="PROSITE" id="PS51294">
    <property type="entry name" value="HTH_MYB"/>
    <property type="match status" value="1"/>
</dbReference>
<organism evidence="16 17">
    <name type="scientific">Cicer arietinum</name>
    <name type="common">Chickpea</name>
    <name type="synonym">Garbanzo</name>
    <dbReference type="NCBI Taxonomy" id="3827"/>
    <lineage>
        <taxon>Eukaryota</taxon>
        <taxon>Viridiplantae</taxon>
        <taxon>Streptophyta</taxon>
        <taxon>Embryophyta</taxon>
        <taxon>Tracheophyta</taxon>
        <taxon>Spermatophyta</taxon>
        <taxon>Magnoliopsida</taxon>
        <taxon>eudicotyledons</taxon>
        <taxon>Gunneridae</taxon>
        <taxon>Pentapetalae</taxon>
        <taxon>rosids</taxon>
        <taxon>fabids</taxon>
        <taxon>Fabales</taxon>
        <taxon>Fabaceae</taxon>
        <taxon>Papilionoideae</taxon>
        <taxon>50 kb inversion clade</taxon>
        <taxon>NPAAA clade</taxon>
        <taxon>Hologalegina</taxon>
        <taxon>IRL clade</taxon>
        <taxon>Cicereae</taxon>
        <taxon>Cicer</taxon>
    </lineage>
</organism>
<sequence length="567" mass="63652">MTVVVKDDKMNDLKDQFPIGMRVLAVDDDRTCLKILERLLQRCQYHVTTAQNAITALNLLRENKNNFDLVISNVHMPDMDGFQLLELVGLEMDLPVIMFSANDDPKMVMKGIAHGACDYLLKPVRMKEVQIIWQHVIRKKKTCKTSNQNVPNSDSGNGIDSAVTANSDQNVKPSKKRKDQSGDDGEENDDDHDNEDPTAPKKPRVVWSVELHRKFVAAVNHLGVDKAVPKKILDLMNVEKLTRENVASHLQKYRLYLKKLSTVPNQQANMEAALASSDISYSRLNSLNGVGGNLHTLSASRQFHNNNNPFRTFPSNGMTNILNPNVHGIASSGTHQLSHTHNDQLKFQSVVPRANPINLDQLQHNRGISPMQNVTNKLSNYKPKVPCSVFDISNKPLLLEANPQDKQYKINLASHQPPQYNDIWSNTMQLPHDSMNSQAVVFTSTNNVAFQDWDSNNNIHDDGSYHSQAIGNSVGTMVPVESEGNLAYNYCDHLQMKPDAIAELTEYNSLKPHQVFMMNHMKGQNTGISHNLGSLEDLVCDMIKQKQEKVKSMDGYLYENYSGGTSM</sequence>